<keyword evidence="3" id="KW-1185">Reference proteome</keyword>
<dbReference type="Proteomes" id="UP000199062">
    <property type="component" value="Unassembled WGS sequence"/>
</dbReference>
<dbReference type="STRING" id="767519.SAMN05216559_3631"/>
<feature type="region of interest" description="Disordered" evidence="1">
    <location>
        <begin position="136"/>
        <end position="171"/>
    </location>
</feature>
<organism evidence="2 3">
    <name type="scientific">Halomicrobium zhouii</name>
    <dbReference type="NCBI Taxonomy" id="767519"/>
    <lineage>
        <taxon>Archaea</taxon>
        <taxon>Methanobacteriati</taxon>
        <taxon>Methanobacteriota</taxon>
        <taxon>Stenosarchaea group</taxon>
        <taxon>Halobacteria</taxon>
        <taxon>Halobacteriales</taxon>
        <taxon>Haloarculaceae</taxon>
        <taxon>Halomicrobium</taxon>
    </lineage>
</organism>
<evidence type="ECO:0000313" key="2">
    <source>
        <dbReference type="EMBL" id="SFS09970.1"/>
    </source>
</evidence>
<accession>A0A1I6M2Q7</accession>
<gene>
    <name evidence="2" type="ORF">SAMN05216559_3631</name>
</gene>
<protein>
    <recommendedName>
        <fullName evidence="4">Relaxase/Mobilisation nuclease domain-containing protein</fullName>
    </recommendedName>
</protein>
<evidence type="ECO:0008006" key="4">
    <source>
        <dbReference type="Google" id="ProtNLM"/>
    </source>
</evidence>
<feature type="compositionally biased region" description="Basic and acidic residues" evidence="1">
    <location>
        <begin position="136"/>
        <end position="158"/>
    </location>
</feature>
<reference evidence="2 3" key="1">
    <citation type="submission" date="2016-10" db="EMBL/GenBank/DDBJ databases">
        <authorList>
            <person name="de Groot N.N."/>
        </authorList>
    </citation>
    <scope>NUCLEOTIDE SEQUENCE [LARGE SCALE GENOMIC DNA]</scope>
    <source>
        <strain evidence="2 3">CGMCC 1.10457</strain>
    </source>
</reference>
<name>A0A1I6M2Q7_9EURY</name>
<dbReference type="OrthoDB" id="219842at2157"/>
<dbReference type="RefSeq" id="WP_089818352.1">
    <property type="nucleotide sequence ID" value="NZ_FOZK01000004.1"/>
</dbReference>
<sequence>MIVKTDFQRGDAGALVDYIKYDRKAEEQRVPVRDPSGRDLSDADLEQFVERSEAKGMERHFIISPDPDATMSSTDLDRGTRRLLSDWRSGRPSASYVYAIHDAGEKPHVHAAVIGQERDLWMGRDDVVELREQARDAFREADRLPTRERQQQGEREAIPESARGPSRDDVE</sequence>
<proteinExistence type="predicted"/>
<dbReference type="AlphaFoldDB" id="A0A1I6M2Q7"/>
<evidence type="ECO:0000313" key="3">
    <source>
        <dbReference type="Proteomes" id="UP000199062"/>
    </source>
</evidence>
<dbReference type="EMBL" id="FOZK01000004">
    <property type="protein sequence ID" value="SFS09970.1"/>
    <property type="molecule type" value="Genomic_DNA"/>
</dbReference>
<evidence type="ECO:0000256" key="1">
    <source>
        <dbReference type="SAM" id="MobiDB-lite"/>
    </source>
</evidence>